<feature type="domain" description="Ig-like" evidence="4">
    <location>
        <begin position="180"/>
        <end position="263"/>
    </location>
</feature>
<dbReference type="InterPro" id="IPR007110">
    <property type="entry name" value="Ig-like_dom"/>
</dbReference>
<dbReference type="AlphaFoldDB" id="A0AA88XZY9"/>
<dbReference type="InterPro" id="IPR036179">
    <property type="entry name" value="Ig-like_dom_sf"/>
</dbReference>
<protein>
    <recommendedName>
        <fullName evidence="4">Ig-like domain-containing protein</fullName>
    </recommendedName>
</protein>
<dbReference type="Pfam" id="PF13927">
    <property type="entry name" value="Ig_3"/>
    <property type="match status" value="3"/>
</dbReference>
<dbReference type="InterPro" id="IPR003598">
    <property type="entry name" value="Ig_sub2"/>
</dbReference>
<evidence type="ECO:0000256" key="3">
    <source>
        <dbReference type="SAM" id="MobiDB-lite"/>
    </source>
</evidence>
<dbReference type="GO" id="GO:0050808">
    <property type="term" value="P:synapse organization"/>
    <property type="evidence" value="ECO:0007669"/>
    <property type="project" value="TreeGrafter"/>
</dbReference>
<dbReference type="InterPro" id="IPR008160">
    <property type="entry name" value="Collagen"/>
</dbReference>
<dbReference type="SMART" id="SM00408">
    <property type="entry name" value="IGc2"/>
    <property type="match status" value="4"/>
</dbReference>
<evidence type="ECO:0000259" key="4">
    <source>
        <dbReference type="PROSITE" id="PS50835"/>
    </source>
</evidence>
<dbReference type="PANTHER" id="PTHR45080:SF31">
    <property type="entry name" value="MYOTILIN"/>
    <property type="match status" value="1"/>
</dbReference>
<dbReference type="GO" id="GO:0030424">
    <property type="term" value="C:axon"/>
    <property type="evidence" value="ECO:0007669"/>
    <property type="project" value="TreeGrafter"/>
</dbReference>
<feature type="domain" description="Ig-like" evidence="4">
    <location>
        <begin position="479"/>
        <end position="566"/>
    </location>
</feature>
<dbReference type="InterPro" id="IPR013098">
    <property type="entry name" value="Ig_I-set"/>
</dbReference>
<evidence type="ECO:0000256" key="1">
    <source>
        <dbReference type="ARBA" id="ARBA00023157"/>
    </source>
</evidence>
<dbReference type="EMBL" id="VSWD01000008">
    <property type="protein sequence ID" value="KAK3095752.1"/>
    <property type="molecule type" value="Genomic_DNA"/>
</dbReference>
<organism evidence="5 6">
    <name type="scientific">Pinctada imbricata</name>
    <name type="common">Atlantic pearl-oyster</name>
    <name type="synonym">Pinctada martensii</name>
    <dbReference type="NCBI Taxonomy" id="66713"/>
    <lineage>
        <taxon>Eukaryota</taxon>
        <taxon>Metazoa</taxon>
        <taxon>Spiralia</taxon>
        <taxon>Lophotrochozoa</taxon>
        <taxon>Mollusca</taxon>
        <taxon>Bivalvia</taxon>
        <taxon>Autobranchia</taxon>
        <taxon>Pteriomorphia</taxon>
        <taxon>Pterioida</taxon>
        <taxon>Pterioidea</taxon>
        <taxon>Pteriidae</taxon>
        <taxon>Pinctada</taxon>
    </lineage>
</organism>
<gene>
    <name evidence="5" type="ORF">FSP39_018587</name>
</gene>
<feature type="compositionally biased region" description="Basic and acidic residues" evidence="3">
    <location>
        <begin position="152"/>
        <end position="168"/>
    </location>
</feature>
<dbReference type="PANTHER" id="PTHR45080">
    <property type="entry name" value="CONTACTIN 5"/>
    <property type="match status" value="1"/>
</dbReference>
<dbReference type="CDD" id="cd00096">
    <property type="entry name" value="Ig"/>
    <property type="match status" value="1"/>
</dbReference>
<keyword evidence="6" id="KW-1185">Reference proteome</keyword>
<dbReference type="Gene3D" id="2.60.40.10">
    <property type="entry name" value="Immunoglobulins"/>
    <property type="match status" value="4"/>
</dbReference>
<dbReference type="GO" id="GO:0005886">
    <property type="term" value="C:plasma membrane"/>
    <property type="evidence" value="ECO:0007669"/>
    <property type="project" value="TreeGrafter"/>
</dbReference>
<dbReference type="SMART" id="SM00409">
    <property type="entry name" value="IG"/>
    <property type="match status" value="4"/>
</dbReference>
<evidence type="ECO:0000256" key="2">
    <source>
        <dbReference type="ARBA" id="ARBA00023319"/>
    </source>
</evidence>
<dbReference type="Proteomes" id="UP001186944">
    <property type="component" value="Unassembled WGS sequence"/>
</dbReference>
<evidence type="ECO:0000313" key="5">
    <source>
        <dbReference type="EMBL" id="KAK3095752.1"/>
    </source>
</evidence>
<dbReference type="InterPro" id="IPR050958">
    <property type="entry name" value="Cell_Adh-Cytoskel_Orgn"/>
</dbReference>
<reference evidence="5" key="1">
    <citation type="submission" date="2019-08" db="EMBL/GenBank/DDBJ databases">
        <title>The improved chromosome-level genome for the pearl oyster Pinctada fucata martensii using PacBio sequencing and Hi-C.</title>
        <authorList>
            <person name="Zheng Z."/>
        </authorList>
    </citation>
    <scope>NUCLEOTIDE SEQUENCE</scope>
    <source>
        <strain evidence="5">ZZ-2019</strain>
        <tissue evidence="5">Adductor muscle</tissue>
    </source>
</reference>
<dbReference type="PROSITE" id="PS50835">
    <property type="entry name" value="IG_LIKE"/>
    <property type="match status" value="4"/>
</dbReference>
<dbReference type="Pfam" id="PF01391">
    <property type="entry name" value="Collagen"/>
    <property type="match status" value="2"/>
</dbReference>
<keyword evidence="2" id="KW-0393">Immunoglobulin domain</keyword>
<accession>A0AA88XZY9</accession>
<dbReference type="InterPro" id="IPR013783">
    <property type="entry name" value="Ig-like_fold"/>
</dbReference>
<feature type="compositionally biased region" description="Low complexity" evidence="3">
    <location>
        <begin position="70"/>
        <end position="83"/>
    </location>
</feature>
<name>A0AA88XZY9_PINIB</name>
<feature type="domain" description="Ig-like" evidence="4">
    <location>
        <begin position="389"/>
        <end position="469"/>
    </location>
</feature>
<dbReference type="GO" id="GO:0008046">
    <property type="term" value="F:axon guidance receptor activity"/>
    <property type="evidence" value="ECO:0007669"/>
    <property type="project" value="TreeGrafter"/>
</dbReference>
<dbReference type="GO" id="GO:0007156">
    <property type="term" value="P:homophilic cell adhesion via plasma membrane adhesion molecules"/>
    <property type="evidence" value="ECO:0007669"/>
    <property type="project" value="TreeGrafter"/>
</dbReference>
<evidence type="ECO:0000313" key="6">
    <source>
        <dbReference type="Proteomes" id="UP001186944"/>
    </source>
</evidence>
<comment type="caution">
    <text evidence="5">The sequence shown here is derived from an EMBL/GenBank/DDBJ whole genome shotgun (WGS) entry which is preliminary data.</text>
</comment>
<dbReference type="SUPFAM" id="SSF48726">
    <property type="entry name" value="Immunoglobulin"/>
    <property type="match status" value="4"/>
</dbReference>
<dbReference type="InterPro" id="IPR003599">
    <property type="entry name" value="Ig_sub"/>
</dbReference>
<keyword evidence="1" id="KW-1015">Disulfide bond</keyword>
<feature type="domain" description="Ig-like" evidence="4">
    <location>
        <begin position="281"/>
        <end position="353"/>
    </location>
</feature>
<feature type="region of interest" description="Disordered" evidence="3">
    <location>
        <begin position="63"/>
        <end position="172"/>
    </location>
</feature>
<sequence length="581" mass="60997">MAQIFQQLANSEIAIFNKYCGKNSTICLPGLKGDSGVAGQKGDLGIPGIMGPKGEPGIIGAPGQKGSKGDIGSSGTPGPSGIKGSKGEMGLPGAIGFPGQKGDRGARGESGPAGVTGIKGNKGDRGDMGLQGIKGEVGLQGPQGNDGAQGVRGEKGQKGDNGEVRDLRPTTPCCDLLERPTFNRTEETIKALEGTKVTLTCNPHGHPTPTITWSPDPSADNSGTVLQVGNDLQLSNLDVSQTGKYVCTAQSALGTTTKTYNLEVYKHIKFVGGMTNHTLLEGQNVVFECRFAGVPVPKVSWFRNNPDGSRTEITTGIVSIPGGSQLELQRVSPVDKGEYTCEADNGLGDAQTTCVPYNSSMYQTCYVLGAKPSSVILSLNNVKWPKSPPTILPQPTVSGLVGQNLTLHCNAQGDPKPTTTWSSPPNVNNAYENKNGDLMLMNVQIGDAGPYVCKATNSLGSTSSTVNLEVKGDFLFVAPGHVEIAGRVNSVTNNTRTVGLDCTATGEQPLTVQWYRNGVPVIPDSNHVILPGNTLLILNVKQPDDLGQYMCVASNMYGSDNKTALSKFCSTSTKDPIRKYE</sequence>
<dbReference type="Pfam" id="PF07679">
    <property type="entry name" value="I-set"/>
    <property type="match status" value="1"/>
</dbReference>
<dbReference type="FunFam" id="2.60.40.10:FF:000032">
    <property type="entry name" value="palladin isoform X1"/>
    <property type="match status" value="1"/>
</dbReference>
<dbReference type="GO" id="GO:0043025">
    <property type="term" value="C:neuronal cell body"/>
    <property type="evidence" value="ECO:0007669"/>
    <property type="project" value="TreeGrafter"/>
</dbReference>
<proteinExistence type="predicted"/>